<evidence type="ECO:0000313" key="1">
    <source>
        <dbReference type="EMBL" id="RDY00575.1"/>
    </source>
</evidence>
<dbReference type="AlphaFoldDB" id="A0A371HCT0"/>
<sequence length="132" mass="14956">MAPNLSRAVANRLPLWNIPRATNRRRPLIEVLWSYYTTPHLTIQETPFCLTFGTNAMILVNVEELSSCAVFTQCDGRKRNDAYSKICNKGQSFQKVQFHGIPSHFIEERLGLEKDPQGSSYELTDPQLGGTI</sequence>
<dbReference type="OrthoDB" id="1909122at2759"/>
<dbReference type="Proteomes" id="UP000257109">
    <property type="component" value="Unassembled WGS sequence"/>
</dbReference>
<dbReference type="EMBL" id="QJKJ01002958">
    <property type="protein sequence ID" value="RDY00575.1"/>
    <property type="molecule type" value="Genomic_DNA"/>
</dbReference>
<organism evidence="1 2">
    <name type="scientific">Mucuna pruriens</name>
    <name type="common">Velvet bean</name>
    <name type="synonym">Dolichos pruriens</name>
    <dbReference type="NCBI Taxonomy" id="157652"/>
    <lineage>
        <taxon>Eukaryota</taxon>
        <taxon>Viridiplantae</taxon>
        <taxon>Streptophyta</taxon>
        <taxon>Embryophyta</taxon>
        <taxon>Tracheophyta</taxon>
        <taxon>Spermatophyta</taxon>
        <taxon>Magnoliopsida</taxon>
        <taxon>eudicotyledons</taxon>
        <taxon>Gunneridae</taxon>
        <taxon>Pentapetalae</taxon>
        <taxon>rosids</taxon>
        <taxon>fabids</taxon>
        <taxon>Fabales</taxon>
        <taxon>Fabaceae</taxon>
        <taxon>Papilionoideae</taxon>
        <taxon>50 kb inversion clade</taxon>
        <taxon>NPAAA clade</taxon>
        <taxon>indigoferoid/millettioid clade</taxon>
        <taxon>Phaseoleae</taxon>
        <taxon>Mucuna</taxon>
    </lineage>
</organism>
<comment type="caution">
    <text evidence="1">The sequence shown here is derived from an EMBL/GenBank/DDBJ whole genome shotgun (WGS) entry which is preliminary data.</text>
</comment>
<reference evidence="1" key="1">
    <citation type="submission" date="2018-05" db="EMBL/GenBank/DDBJ databases">
        <title>Draft genome of Mucuna pruriens seed.</title>
        <authorList>
            <person name="Nnadi N.E."/>
            <person name="Vos R."/>
            <person name="Hasami M.H."/>
            <person name="Devisetty U.K."/>
            <person name="Aguiy J.C."/>
        </authorList>
    </citation>
    <scope>NUCLEOTIDE SEQUENCE [LARGE SCALE GENOMIC DNA]</scope>
    <source>
        <strain evidence="1">JCA_2017</strain>
    </source>
</reference>
<evidence type="ECO:0000313" key="2">
    <source>
        <dbReference type="Proteomes" id="UP000257109"/>
    </source>
</evidence>
<gene>
    <name evidence="1" type="ORF">CR513_16236</name>
</gene>
<accession>A0A371HCT0</accession>
<feature type="non-terminal residue" evidence="1">
    <location>
        <position position="1"/>
    </location>
</feature>
<proteinExistence type="predicted"/>
<protein>
    <submittedName>
        <fullName evidence="1">Uncharacterized protein</fullName>
    </submittedName>
</protein>
<keyword evidence="2" id="KW-1185">Reference proteome</keyword>
<name>A0A371HCT0_MUCPR</name>